<dbReference type="InterPro" id="IPR005149">
    <property type="entry name" value="Tscrpt_reg_PadR_N"/>
</dbReference>
<dbReference type="Gene3D" id="1.10.10.10">
    <property type="entry name" value="Winged helix-like DNA-binding domain superfamily/Winged helix DNA-binding domain"/>
    <property type="match status" value="1"/>
</dbReference>
<feature type="domain" description="Transcription regulator PadR N-terminal" evidence="1">
    <location>
        <begin position="19"/>
        <end position="82"/>
    </location>
</feature>
<dbReference type="SUPFAM" id="SSF46785">
    <property type="entry name" value="Winged helix' DNA-binding domain"/>
    <property type="match status" value="1"/>
</dbReference>
<dbReference type="PANTHER" id="PTHR33169">
    <property type="entry name" value="PADR-FAMILY TRANSCRIPTIONAL REGULATOR"/>
    <property type="match status" value="1"/>
</dbReference>
<protein>
    <submittedName>
        <fullName evidence="2">Helix-turn-helix transcriptional regulator</fullName>
    </submittedName>
</protein>
<dbReference type="KEGG" id="alka:J0B03_07485"/>
<evidence type="ECO:0000259" key="1">
    <source>
        <dbReference type="Pfam" id="PF03551"/>
    </source>
</evidence>
<evidence type="ECO:0000313" key="2">
    <source>
        <dbReference type="EMBL" id="QSX07676.1"/>
    </source>
</evidence>
<dbReference type="AlphaFoldDB" id="A0A974XDE4"/>
<gene>
    <name evidence="2" type="ORF">J0B03_07485</name>
</gene>
<dbReference type="InterPro" id="IPR052509">
    <property type="entry name" value="Metal_resp_DNA-bind_regulator"/>
</dbReference>
<dbReference type="Pfam" id="PF03551">
    <property type="entry name" value="PadR"/>
    <property type="match status" value="1"/>
</dbReference>
<evidence type="ECO:0000313" key="3">
    <source>
        <dbReference type="Proteomes" id="UP000663499"/>
    </source>
</evidence>
<dbReference type="Proteomes" id="UP000663499">
    <property type="component" value="Chromosome"/>
</dbReference>
<keyword evidence="3" id="KW-1185">Reference proteome</keyword>
<accession>A0A974XDE4</accession>
<dbReference type="InterPro" id="IPR036388">
    <property type="entry name" value="WH-like_DNA-bd_sf"/>
</dbReference>
<name>A0A974XDE4_9FIRM</name>
<dbReference type="RefSeq" id="WP_207299018.1">
    <property type="nucleotide sequence ID" value="NZ_CP071444.1"/>
</dbReference>
<organism evidence="2 3">
    <name type="scientific">Alkalibacter rhizosphaerae</name>
    <dbReference type="NCBI Taxonomy" id="2815577"/>
    <lineage>
        <taxon>Bacteria</taxon>
        <taxon>Bacillati</taxon>
        <taxon>Bacillota</taxon>
        <taxon>Clostridia</taxon>
        <taxon>Eubacteriales</taxon>
        <taxon>Eubacteriaceae</taxon>
        <taxon>Alkalibacter</taxon>
    </lineage>
</organism>
<dbReference type="PANTHER" id="PTHR33169:SF13">
    <property type="entry name" value="PADR-FAMILY TRANSCRIPTIONAL REGULATOR"/>
    <property type="match status" value="1"/>
</dbReference>
<dbReference type="InterPro" id="IPR036390">
    <property type="entry name" value="WH_DNA-bd_sf"/>
</dbReference>
<dbReference type="EMBL" id="CP071444">
    <property type="protein sequence ID" value="QSX07676.1"/>
    <property type="molecule type" value="Genomic_DNA"/>
</dbReference>
<proteinExistence type="predicted"/>
<sequence length="110" mass="12415">MSNELPLTEGVYYILLALFKPNHGYGIIQDVQALTKDRLQLGAGTLYGALNTMMERGWIALYSEESASRKKKEYLITDVGKEIVALEIQRLKELVSHGTKILEENEDESI</sequence>
<reference evidence="2" key="1">
    <citation type="submission" date="2021-03" db="EMBL/GenBank/DDBJ databases">
        <title>Alkalibacter marinus sp. nov., isolated from tidal flat sediment.</title>
        <authorList>
            <person name="Namirimu T."/>
            <person name="Yang J.-A."/>
            <person name="Yang S.-H."/>
            <person name="Kim Y.-J."/>
            <person name="Kwon K.K."/>
        </authorList>
    </citation>
    <scope>NUCLEOTIDE SEQUENCE</scope>
    <source>
        <strain evidence="2">ES005</strain>
    </source>
</reference>